<evidence type="ECO:0000313" key="1">
    <source>
        <dbReference type="EMBL" id="EEB34616.1"/>
    </source>
</evidence>
<reference evidence="1 2" key="2">
    <citation type="submission" date="2008-10" db="EMBL/GenBank/DDBJ databases">
        <authorList>
            <person name="Fulton L."/>
            <person name="Clifton S."/>
            <person name="Fulton B."/>
            <person name="Xu J."/>
            <person name="Minx P."/>
            <person name="Pepin K.H."/>
            <person name="Johnson M."/>
            <person name="Bhonagiri V."/>
            <person name="Nash W.E."/>
            <person name="Mardis E.R."/>
            <person name="Wilson R.K."/>
        </authorList>
    </citation>
    <scope>NUCLEOTIDE SEQUENCE [LARGE SCALE GENOMIC DNA]</scope>
    <source>
        <strain evidence="1 2">ATCC 29098</strain>
    </source>
</reference>
<name>B6WR08_9BACT</name>
<dbReference type="HOGENOM" id="CLU_3182905_0_0_7"/>
<dbReference type="Proteomes" id="UP000003676">
    <property type="component" value="Unassembled WGS sequence"/>
</dbReference>
<comment type="caution">
    <text evidence="1">The sequence shown here is derived from an EMBL/GenBank/DDBJ whole genome shotgun (WGS) entry which is preliminary data.</text>
</comment>
<dbReference type="AlphaFoldDB" id="B6WR08"/>
<proteinExistence type="predicted"/>
<evidence type="ECO:0000313" key="2">
    <source>
        <dbReference type="Proteomes" id="UP000003676"/>
    </source>
</evidence>
<organism evidence="1 2">
    <name type="scientific">Desulfovibrio piger ATCC 29098</name>
    <dbReference type="NCBI Taxonomy" id="411464"/>
    <lineage>
        <taxon>Bacteria</taxon>
        <taxon>Pseudomonadati</taxon>
        <taxon>Thermodesulfobacteriota</taxon>
        <taxon>Desulfovibrionia</taxon>
        <taxon>Desulfovibrionales</taxon>
        <taxon>Desulfovibrionaceae</taxon>
        <taxon>Desulfovibrio</taxon>
    </lineage>
</organism>
<protein>
    <submittedName>
        <fullName evidence="1">Uncharacterized protein</fullName>
    </submittedName>
</protein>
<reference evidence="1 2" key="1">
    <citation type="submission" date="2008-10" db="EMBL/GenBank/DDBJ databases">
        <title>Draft genome sequence of Desulvovibrio piger (ATCC 29098).</title>
        <authorList>
            <person name="Sudarsanam P."/>
            <person name="Ley R."/>
            <person name="Guruge J."/>
            <person name="Turnbaugh P.J."/>
            <person name="Mahowald M."/>
            <person name="Liep D."/>
            <person name="Gordon J."/>
        </authorList>
    </citation>
    <scope>NUCLEOTIDE SEQUENCE [LARGE SCALE GENOMIC DNA]</scope>
    <source>
        <strain evidence="1 2">ATCC 29098</strain>
    </source>
</reference>
<accession>B6WR08</accession>
<sequence>MVQAESTRSNNIQASLAFLCSCHDALYAPSGAGQGRHGLYEKRDNL</sequence>
<dbReference type="EMBL" id="ABXU01000021">
    <property type="protein sequence ID" value="EEB34616.1"/>
    <property type="molecule type" value="Genomic_DNA"/>
</dbReference>
<gene>
    <name evidence="1" type="ORF">DESPIG_00489</name>
</gene>